<dbReference type="Proteomes" id="UP000000557">
    <property type="component" value="Chromosome"/>
</dbReference>
<dbReference type="HOGENOM" id="CLU_040132_0_0_3"/>
<proteinExistence type="predicted"/>
<dbReference type="OrthoDB" id="3314392at2"/>
<dbReference type="KEGG" id="gvi:glr2256"/>
<keyword evidence="1" id="KW-0812">Transmembrane</keyword>
<evidence type="ECO:0000256" key="1">
    <source>
        <dbReference type="SAM" id="Phobius"/>
    </source>
</evidence>
<feature type="transmembrane region" description="Helical" evidence="1">
    <location>
        <begin position="389"/>
        <end position="411"/>
    </location>
</feature>
<feature type="transmembrane region" description="Helical" evidence="1">
    <location>
        <begin position="479"/>
        <end position="504"/>
    </location>
</feature>
<feature type="transmembrane region" description="Helical" evidence="1">
    <location>
        <begin position="448"/>
        <end position="467"/>
    </location>
</feature>
<name>Q7NIC7_GLOVI</name>
<protein>
    <submittedName>
        <fullName evidence="2">Glr2256 protein</fullName>
    </submittedName>
</protein>
<dbReference type="EMBL" id="BA000045">
    <property type="protein sequence ID" value="BAC90197.1"/>
    <property type="molecule type" value="Genomic_DNA"/>
</dbReference>
<feature type="transmembrane region" description="Helical" evidence="1">
    <location>
        <begin position="117"/>
        <end position="134"/>
    </location>
</feature>
<dbReference type="Pfam" id="PF03806">
    <property type="entry name" value="ABG_transport"/>
    <property type="match status" value="1"/>
</dbReference>
<dbReference type="STRING" id="251221.gene:10759751"/>
<dbReference type="AlphaFoldDB" id="Q7NIC7"/>
<feature type="transmembrane region" description="Helical" evidence="1">
    <location>
        <begin position="39"/>
        <end position="57"/>
    </location>
</feature>
<sequence>MTRDPSAEPPLVELPPPPGWVGRVLNRVEAVGNRLPDPLTLFALFALAMPVLSWLAVQSGWSVVHPVSGKTIEAFNLLTPEGIRRMLTEAIANFTGFPPLGIVLVVLLGIGVAERSGLIAALLTLSVTAVPRALVTPTLVFTGVNASVAADAGFVVLIPLGAVLYLGLGRHPLAGLCAAFAGVSGGFSANLLITSLDPLLAGFTQSAAQLFDPAYQVAPTANYYFMAASVFLLTGLGWFVTERIVEPRLGVWQRPTGFPDPPSADLSARERRAAWIALVSFVVILAVFAWQGLAPGGLLNGENGDLKPLFQSLIPIIAIAFLVPGLIYGALTGSIRDDRAVAAMMAETMATMGAYIVLAFAAAQFIAYFNWSNLGIMVAIAGANFLKGIGLTGIALLLLFILFAALLDLFIASASAKWAVMAPIFVPMLMGLGYSPELTQAAYRVADSFTNVIAPLLPYFPLIVVFARKYEPDLRLGSLLAAMLPYSIAFGLGWSGLFVLWYLFNLPLGPGAPLLYVPR</sequence>
<dbReference type="GO" id="GO:0015814">
    <property type="term" value="P:p-aminobenzoyl-glutamate transport"/>
    <property type="evidence" value="ECO:0000318"/>
    <property type="project" value="GO_Central"/>
</dbReference>
<dbReference type="GO" id="GO:1902604">
    <property type="term" value="P:p-aminobenzoyl-glutamate transmembrane transport"/>
    <property type="evidence" value="ECO:0007669"/>
    <property type="project" value="InterPro"/>
</dbReference>
<feature type="transmembrane region" description="Helical" evidence="1">
    <location>
        <begin position="273"/>
        <end position="293"/>
    </location>
</feature>
<evidence type="ECO:0000313" key="3">
    <source>
        <dbReference type="Proteomes" id="UP000000557"/>
    </source>
</evidence>
<dbReference type="PANTHER" id="PTHR30282">
    <property type="entry name" value="P-AMINOBENZOYL GLUTAMATE TRANSPORTER"/>
    <property type="match status" value="1"/>
</dbReference>
<dbReference type="InterPro" id="IPR004697">
    <property type="entry name" value="AbgT"/>
</dbReference>
<dbReference type="eggNOG" id="COG2978">
    <property type="taxonomic scope" value="Bacteria"/>
</dbReference>
<dbReference type="PANTHER" id="PTHR30282:SF0">
    <property type="entry name" value="P-AMINOBENZOYL-GLUTAMATE TRANSPORT PROTEIN"/>
    <property type="match status" value="1"/>
</dbReference>
<keyword evidence="1" id="KW-1133">Transmembrane helix</keyword>
<gene>
    <name evidence="2" type="ordered locus">glr2256</name>
</gene>
<evidence type="ECO:0000313" key="2">
    <source>
        <dbReference type="EMBL" id="BAC90197.1"/>
    </source>
</evidence>
<feature type="transmembrane region" description="Helical" evidence="1">
    <location>
        <begin position="90"/>
        <end position="110"/>
    </location>
</feature>
<reference evidence="2 3" key="1">
    <citation type="journal article" date="2003" name="DNA Res.">
        <title>Complete genome structure of Gloeobacter violaceus PCC 7421, a cyanobacterium that lacks thylakoids.</title>
        <authorList>
            <person name="Nakamura Y."/>
            <person name="Kaneko T."/>
            <person name="Sato S."/>
            <person name="Mimuro M."/>
            <person name="Miyashita H."/>
            <person name="Tsuchiya T."/>
            <person name="Sasamoto S."/>
            <person name="Watanabe A."/>
            <person name="Kawashima K."/>
            <person name="Kishida Y."/>
            <person name="Kiyokawa C."/>
            <person name="Kohara M."/>
            <person name="Matsumoto M."/>
            <person name="Matsuno A."/>
            <person name="Nakazaki N."/>
            <person name="Shimpo S."/>
            <person name="Takeuchi C."/>
            <person name="Yamada M."/>
            <person name="Tabata S."/>
        </authorList>
    </citation>
    <scope>NUCLEOTIDE SEQUENCE [LARGE SCALE GENOMIC DNA]</scope>
    <source>
        <strain evidence="3">ATCC 29082 / PCC 7421</strain>
    </source>
</reference>
<accession>Q7NIC7</accession>
<dbReference type="EnsemblBacteria" id="BAC90197">
    <property type="protein sequence ID" value="BAC90197"/>
    <property type="gene ID" value="BAC90197"/>
</dbReference>
<feature type="transmembrane region" description="Helical" evidence="1">
    <location>
        <begin position="313"/>
        <end position="331"/>
    </location>
</feature>
<feature type="transmembrane region" description="Helical" evidence="1">
    <location>
        <begin position="352"/>
        <end position="369"/>
    </location>
</feature>
<keyword evidence="3" id="KW-1185">Reference proteome</keyword>
<feature type="transmembrane region" description="Helical" evidence="1">
    <location>
        <begin position="173"/>
        <end position="193"/>
    </location>
</feature>
<keyword evidence="1" id="KW-0472">Membrane</keyword>
<dbReference type="InParanoid" id="Q7NIC7"/>
<organism evidence="2 3">
    <name type="scientific">Gloeobacter violaceus (strain ATCC 29082 / PCC 7421)</name>
    <dbReference type="NCBI Taxonomy" id="251221"/>
    <lineage>
        <taxon>Bacteria</taxon>
        <taxon>Bacillati</taxon>
        <taxon>Cyanobacteriota</taxon>
        <taxon>Cyanophyceae</taxon>
        <taxon>Gloeobacterales</taxon>
        <taxon>Gloeobacteraceae</taxon>
        <taxon>Gloeobacter</taxon>
    </lineage>
</organism>
<dbReference type="RefSeq" id="WP_011142253.1">
    <property type="nucleotide sequence ID" value="NC_005125.1"/>
</dbReference>
<feature type="transmembrane region" description="Helical" evidence="1">
    <location>
        <begin position="146"/>
        <end position="166"/>
    </location>
</feature>
<feature type="transmembrane region" description="Helical" evidence="1">
    <location>
        <begin position="418"/>
        <end position="436"/>
    </location>
</feature>
<reference evidence="2 3" key="2">
    <citation type="journal article" date="2003" name="DNA Res.">
        <title>Complete genome structure of Gloeobacter violaceus PCC 7421, a cyanobacterium that lacks thylakoids (supplement).</title>
        <authorList>
            <person name="Nakamura Y."/>
            <person name="Kaneko T."/>
            <person name="Sato S."/>
            <person name="Mimuro M."/>
            <person name="Miyashita H."/>
            <person name="Tsuchiya T."/>
            <person name="Sasamoto S."/>
            <person name="Watanabe A."/>
            <person name="Kawashima K."/>
            <person name="Kishida Y."/>
            <person name="Kiyokawa C."/>
            <person name="Kohara M."/>
            <person name="Matsumoto M."/>
            <person name="Matsuno A."/>
            <person name="Nakazaki N."/>
            <person name="Shimpo S."/>
            <person name="Takeuchi C."/>
            <person name="Yamada M."/>
            <person name="Tabata S."/>
        </authorList>
    </citation>
    <scope>NUCLEOTIDE SEQUENCE [LARGE SCALE GENOMIC DNA]</scope>
    <source>
        <strain evidence="3">ATCC 29082 / PCC 7421</strain>
    </source>
</reference>
<dbReference type="GO" id="GO:0015558">
    <property type="term" value="F:secondary active p-aminobenzoyl-glutamate transmembrane transporter activity"/>
    <property type="evidence" value="ECO:0000318"/>
    <property type="project" value="GO_Central"/>
</dbReference>
<feature type="transmembrane region" description="Helical" evidence="1">
    <location>
        <begin position="221"/>
        <end position="240"/>
    </location>
</feature>